<evidence type="ECO:0000313" key="1">
    <source>
        <dbReference type="EMBL" id="KAJ7769115.1"/>
    </source>
</evidence>
<dbReference type="Gene3D" id="3.10.129.10">
    <property type="entry name" value="Hotdog Thioesterase"/>
    <property type="match status" value="1"/>
</dbReference>
<gene>
    <name evidence="1" type="ORF">DFH07DRAFT_866765</name>
</gene>
<proteinExistence type="predicted"/>
<name>A0AAD7JPA5_9AGAR</name>
<dbReference type="SUPFAM" id="SSF54637">
    <property type="entry name" value="Thioesterase/thiol ester dehydrase-isomerase"/>
    <property type="match status" value="1"/>
</dbReference>
<dbReference type="InterPro" id="IPR029069">
    <property type="entry name" value="HotDog_dom_sf"/>
</dbReference>
<protein>
    <submittedName>
        <fullName evidence="1">Uncharacterized protein</fullName>
    </submittedName>
</protein>
<dbReference type="EMBL" id="JARJLG010000026">
    <property type="protein sequence ID" value="KAJ7769115.1"/>
    <property type="molecule type" value="Genomic_DNA"/>
</dbReference>
<dbReference type="Proteomes" id="UP001215280">
    <property type="component" value="Unassembled WGS sequence"/>
</dbReference>
<keyword evidence="2" id="KW-1185">Reference proteome</keyword>
<reference evidence="1" key="1">
    <citation type="submission" date="2023-03" db="EMBL/GenBank/DDBJ databases">
        <title>Massive genome expansion in bonnet fungi (Mycena s.s.) driven by repeated elements and novel gene families across ecological guilds.</title>
        <authorList>
            <consortium name="Lawrence Berkeley National Laboratory"/>
            <person name="Harder C.B."/>
            <person name="Miyauchi S."/>
            <person name="Viragh M."/>
            <person name="Kuo A."/>
            <person name="Thoen E."/>
            <person name="Andreopoulos B."/>
            <person name="Lu D."/>
            <person name="Skrede I."/>
            <person name="Drula E."/>
            <person name="Henrissat B."/>
            <person name="Morin E."/>
            <person name="Kohler A."/>
            <person name="Barry K."/>
            <person name="LaButti K."/>
            <person name="Morin E."/>
            <person name="Salamov A."/>
            <person name="Lipzen A."/>
            <person name="Mereny Z."/>
            <person name="Hegedus B."/>
            <person name="Baldrian P."/>
            <person name="Stursova M."/>
            <person name="Weitz H."/>
            <person name="Taylor A."/>
            <person name="Grigoriev I.V."/>
            <person name="Nagy L.G."/>
            <person name="Martin F."/>
            <person name="Kauserud H."/>
        </authorList>
    </citation>
    <scope>NUCLEOTIDE SEQUENCE</scope>
    <source>
        <strain evidence="1">CBHHK188m</strain>
    </source>
</reference>
<dbReference type="AlphaFoldDB" id="A0AAD7JPA5"/>
<sequence length="199" mass="22232">MPPKIPSSFTDPAVASSYFKFHPSGGEEYSPLRKAVVAEATAMGYDVPSMTEHGVAWADDQDPFGHVAGGTYGCLLFKANFRVFESFAKILGDKYDDLYRARGVGVVYPDCLLIAARISEVHPDRYFCVTSVWSYRQQAIVAESSGYVVFFDYRKGQVANLTEYGGVYADLHRDLTERARRSTALHTQWSLDHPKKAKL</sequence>
<evidence type="ECO:0000313" key="2">
    <source>
        <dbReference type="Proteomes" id="UP001215280"/>
    </source>
</evidence>
<comment type="caution">
    <text evidence="1">The sequence shown here is derived from an EMBL/GenBank/DDBJ whole genome shotgun (WGS) entry which is preliminary data.</text>
</comment>
<accession>A0AAD7JPA5</accession>
<organism evidence="1 2">
    <name type="scientific">Mycena maculata</name>
    <dbReference type="NCBI Taxonomy" id="230809"/>
    <lineage>
        <taxon>Eukaryota</taxon>
        <taxon>Fungi</taxon>
        <taxon>Dikarya</taxon>
        <taxon>Basidiomycota</taxon>
        <taxon>Agaricomycotina</taxon>
        <taxon>Agaricomycetes</taxon>
        <taxon>Agaricomycetidae</taxon>
        <taxon>Agaricales</taxon>
        <taxon>Marasmiineae</taxon>
        <taxon>Mycenaceae</taxon>
        <taxon>Mycena</taxon>
    </lineage>
</organism>